<dbReference type="Proteomes" id="UP000590749">
    <property type="component" value="Unassembled WGS sequence"/>
</dbReference>
<organism evidence="1 2">
    <name type="scientific">Actinoplanes campanulatus</name>
    <dbReference type="NCBI Taxonomy" id="113559"/>
    <lineage>
        <taxon>Bacteria</taxon>
        <taxon>Bacillati</taxon>
        <taxon>Actinomycetota</taxon>
        <taxon>Actinomycetes</taxon>
        <taxon>Micromonosporales</taxon>
        <taxon>Micromonosporaceae</taxon>
        <taxon>Actinoplanes</taxon>
    </lineage>
</organism>
<keyword evidence="2" id="KW-1185">Reference proteome</keyword>
<evidence type="ECO:0000313" key="2">
    <source>
        <dbReference type="Proteomes" id="UP000590749"/>
    </source>
</evidence>
<comment type="caution">
    <text evidence="1">The sequence shown here is derived from an EMBL/GenBank/DDBJ whole genome shotgun (WGS) entry which is preliminary data.</text>
</comment>
<sequence length="87" mass="9849">MDDLYAVEIPLDPATARWVAEKAQALTQGNEGRYIGKLLQLLREQEEERRALGLLDGEPLPPHAWGVLQRENIERAKSAASLDTRLW</sequence>
<proteinExistence type="predicted"/>
<evidence type="ECO:0000313" key="1">
    <source>
        <dbReference type="EMBL" id="MBB3099364.1"/>
    </source>
</evidence>
<protein>
    <submittedName>
        <fullName evidence="1">Uncharacterized protein</fullName>
    </submittedName>
</protein>
<gene>
    <name evidence="1" type="ORF">FHR83_007070</name>
</gene>
<dbReference type="RefSeq" id="WP_183225422.1">
    <property type="nucleotide sequence ID" value="NZ_BMPW01000021.1"/>
</dbReference>
<dbReference type="EMBL" id="JACHXF010000018">
    <property type="protein sequence ID" value="MBB3099364.1"/>
    <property type="molecule type" value="Genomic_DNA"/>
</dbReference>
<dbReference type="AlphaFoldDB" id="A0A7W5AP05"/>
<reference evidence="1 2" key="1">
    <citation type="submission" date="2020-08" db="EMBL/GenBank/DDBJ databases">
        <title>Genomic Encyclopedia of Type Strains, Phase III (KMG-III): the genomes of soil and plant-associated and newly described type strains.</title>
        <authorList>
            <person name="Whitman W."/>
        </authorList>
    </citation>
    <scope>NUCLEOTIDE SEQUENCE [LARGE SCALE GENOMIC DNA]</scope>
    <source>
        <strain evidence="1 2">CECT 3287</strain>
    </source>
</reference>
<accession>A0A7W5AP05</accession>
<name>A0A7W5AP05_9ACTN</name>